<evidence type="ECO:0000313" key="2">
    <source>
        <dbReference type="EMBL" id="MFC3578472.1"/>
    </source>
</evidence>
<feature type="non-terminal residue" evidence="2">
    <location>
        <position position="99"/>
    </location>
</feature>
<evidence type="ECO:0000256" key="1">
    <source>
        <dbReference type="SAM" id="MobiDB-lite"/>
    </source>
</evidence>
<dbReference type="EMBL" id="JBHRWR010000049">
    <property type="protein sequence ID" value="MFC3578472.1"/>
    <property type="molecule type" value="Genomic_DNA"/>
</dbReference>
<sequence length="99" mass="10800">MLPQHDRIGFRSGCRDDVGDQTLVPAHILPRDHGRLRDLRVLGDDRLDLARLDPETTDLHLLISPAQIHQVAIGVPAHHIPGPVQTPTTTGSGVERVGD</sequence>
<accession>A0ABV7SS00</accession>
<keyword evidence="3" id="KW-1185">Reference proteome</keyword>
<gene>
    <name evidence="2" type="ORF">ACFOZ0_35470</name>
</gene>
<feature type="region of interest" description="Disordered" evidence="1">
    <location>
        <begin position="79"/>
        <end position="99"/>
    </location>
</feature>
<comment type="caution">
    <text evidence="2">The sequence shown here is derived from an EMBL/GenBank/DDBJ whole genome shotgun (WGS) entry which is preliminary data.</text>
</comment>
<protein>
    <submittedName>
        <fullName evidence="2">Uncharacterized protein</fullName>
    </submittedName>
</protein>
<organism evidence="2 3">
    <name type="scientific">Streptomyces yaanensis</name>
    <dbReference type="NCBI Taxonomy" id="1142239"/>
    <lineage>
        <taxon>Bacteria</taxon>
        <taxon>Bacillati</taxon>
        <taxon>Actinomycetota</taxon>
        <taxon>Actinomycetes</taxon>
        <taxon>Kitasatosporales</taxon>
        <taxon>Streptomycetaceae</taxon>
        <taxon>Streptomyces</taxon>
    </lineage>
</organism>
<reference evidence="3" key="1">
    <citation type="journal article" date="2019" name="Int. J. Syst. Evol. Microbiol.">
        <title>The Global Catalogue of Microorganisms (GCM) 10K type strain sequencing project: providing services to taxonomists for standard genome sequencing and annotation.</title>
        <authorList>
            <consortium name="The Broad Institute Genomics Platform"/>
            <consortium name="The Broad Institute Genome Sequencing Center for Infectious Disease"/>
            <person name="Wu L."/>
            <person name="Ma J."/>
        </authorList>
    </citation>
    <scope>NUCLEOTIDE SEQUENCE [LARGE SCALE GENOMIC DNA]</scope>
    <source>
        <strain evidence="3">CGMCC 4.7035</strain>
    </source>
</reference>
<evidence type="ECO:0000313" key="3">
    <source>
        <dbReference type="Proteomes" id="UP001595701"/>
    </source>
</evidence>
<dbReference type="Proteomes" id="UP001595701">
    <property type="component" value="Unassembled WGS sequence"/>
</dbReference>
<dbReference type="RefSeq" id="WP_386277356.1">
    <property type="nucleotide sequence ID" value="NZ_JBHRWR010000049.1"/>
</dbReference>
<proteinExistence type="predicted"/>
<name>A0ABV7SS00_9ACTN</name>